<dbReference type="EMBL" id="MDED01000017">
    <property type="protein sequence ID" value="PPU76293.1"/>
    <property type="molecule type" value="Genomic_DNA"/>
</dbReference>
<evidence type="ECO:0000256" key="8">
    <source>
        <dbReference type="ARBA" id="ARBA00023315"/>
    </source>
</evidence>
<dbReference type="InterPro" id="IPR005664">
    <property type="entry name" value="DapD_Trfase_Hexpep_rpt_fam"/>
</dbReference>
<feature type="domain" description="Tetrahydrodipicolinate-N-succinyltransferase chain A" evidence="11">
    <location>
        <begin position="99"/>
        <end position="165"/>
    </location>
</feature>
<dbReference type="Proteomes" id="UP000239561">
    <property type="component" value="Unassembled WGS sequence"/>
</dbReference>
<dbReference type="InterPro" id="IPR001451">
    <property type="entry name" value="Hexapep"/>
</dbReference>
<comment type="catalytic activity">
    <reaction evidence="9">
        <text>(S)-2,3,4,5-tetrahydrodipicolinate + succinyl-CoA + H2O = (S)-2-succinylamino-6-oxoheptanedioate + CoA</text>
        <dbReference type="Rhea" id="RHEA:17325"/>
        <dbReference type="ChEBI" id="CHEBI:15377"/>
        <dbReference type="ChEBI" id="CHEBI:15685"/>
        <dbReference type="ChEBI" id="CHEBI:16845"/>
        <dbReference type="ChEBI" id="CHEBI:57287"/>
        <dbReference type="ChEBI" id="CHEBI:57292"/>
        <dbReference type="EC" id="2.3.1.117"/>
    </reaction>
</comment>
<dbReference type="HAMAP" id="MF_00811">
    <property type="entry name" value="DapD"/>
    <property type="match status" value="1"/>
</dbReference>
<evidence type="ECO:0000256" key="3">
    <source>
        <dbReference type="ARBA" id="ARBA00022605"/>
    </source>
</evidence>
<dbReference type="EMBL" id="CP082214">
    <property type="protein sequence ID" value="WDM72747.1"/>
    <property type="molecule type" value="Genomic_DNA"/>
</dbReference>
<dbReference type="InterPro" id="IPR037133">
    <property type="entry name" value="THP_succinylTrfase_N_sf"/>
</dbReference>
<dbReference type="PANTHER" id="PTHR19136:SF52">
    <property type="entry name" value="2,3,4,5-TETRAHYDROPYRIDINE-2,6-DICARBOXYLATE N-SUCCINYLTRANSFERASE"/>
    <property type="match status" value="1"/>
</dbReference>
<dbReference type="OrthoDB" id="9775362at2"/>
<evidence type="ECO:0000313" key="15">
    <source>
        <dbReference type="Proteomes" id="UP001214201"/>
    </source>
</evidence>
<keyword evidence="2 9" id="KW-0963">Cytoplasm</keyword>
<dbReference type="NCBIfam" id="NF008808">
    <property type="entry name" value="PRK11830.1"/>
    <property type="match status" value="1"/>
</dbReference>
<dbReference type="GO" id="GO:0008666">
    <property type="term" value="F:2,3,4,5-tetrahydropyridine-2,6-dicarboxylate N-succinyltransferase activity"/>
    <property type="evidence" value="ECO:0007669"/>
    <property type="project" value="UniProtKB-UniRule"/>
</dbReference>
<feature type="binding site" evidence="9">
    <location>
        <position position="237"/>
    </location>
    <ligand>
        <name>substrate</name>
    </ligand>
</feature>
<dbReference type="Proteomes" id="UP001214201">
    <property type="component" value="Chromosome"/>
</dbReference>
<comment type="similarity">
    <text evidence="1 9">Belongs to the transferase hexapeptide repeat family.</text>
</comment>
<evidence type="ECO:0000256" key="7">
    <source>
        <dbReference type="ARBA" id="ARBA00023154"/>
    </source>
</evidence>
<accession>A0A2S7DR47</accession>
<dbReference type="Gene3D" id="2.160.10.10">
    <property type="entry name" value="Hexapeptide repeat proteins"/>
    <property type="match status" value="1"/>
</dbReference>
<keyword evidence="5 9" id="KW-0677">Repeat</keyword>
<feature type="compositionally biased region" description="Low complexity" evidence="10">
    <location>
        <begin position="13"/>
        <end position="41"/>
    </location>
</feature>
<evidence type="ECO:0000259" key="11">
    <source>
        <dbReference type="Pfam" id="PF14805"/>
    </source>
</evidence>
<evidence type="ECO:0000256" key="1">
    <source>
        <dbReference type="ARBA" id="ARBA00007274"/>
    </source>
</evidence>
<dbReference type="GO" id="GO:0009089">
    <property type="term" value="P:lysine biosynthetic process via diaminopimelate"/>
    <property type="evidence" value="ECO:0007669"/>
    <property type="project" value="UniProtKB-UniRule"/>
</dbReference>
<reference evidence="13 15" key="2">
    <citation type="submission" date="2021-08" db="EMBL/GenBank/DDBJ databases">
        <title>Genome sequences of Xanthomonas cucurbitae isolates from 5 Midwestern US states.</title>
        <authorList>
            <person name="Hind S.R."/>
        </authorList>
    </citation>
    <scope>NUCLEOTIDE SEQUENCE [LARGE SCALE GENOMIC DNA]</scope>
    <source>
        <strain evidence="13 15">OH_261</strain>
    </source>
</reference>
<dbReference type="EC" id="2.3.1.117" evidence="9"/>
<evidence type="ECO:0000313" key="13">
    <source>
        <dbReference type="EMBL" id="WDM72747.1"/>
    </source>
</evidence>
<dbReference type="Pfam" id="PF14805">
    <property type="entry name" value="THDPS_N_2"/>
    <property type="match status" value="1"/>
</dbReference>
<keyword evidence="8 9" id="KW-0012">Acyltransferase</keyword>
<feature type="binding site" evidence="9">
    <location>
        <position position="200"/>
    </location>
    <ligand>
        <name>substrate</name>
    </ligand>
</feature>
<name>A0A2S7DR47_9XANT</name>
<evidence type="ECO:0000313" key="14">
    <source>
        <dbReference type="Proteomes" id="UP000239561"/>
    </source>
</evidence>
<evidence type="ECO:0000313" key="12">
    <source>
        <dbReference type="EMBL" id="PPU76293.1"/>
    </source>
</evidence>
<dbReference type="Gene3D" id="1.10.166.10">
    <property type="entry name" value="Tetrahydrodipicolinate-N-succinyltransferase, N-terminal domain"/>
    <property type="match status" value="1"/>
</dbReference>
<keyword evidence="7 9" id="KW-0457">Lysine biosynthesis</keyword>
<keyword evidence="6 9" id="KW-0220">Diaminopimelate biosynthesis</keyword>
<dbReference type="CDD" id="cd03350">
    <property type="entry name" value="LbH_THP_succinylT"/>
    <property type="match status" value="1"/>
</dbReference>
<gene>
    <name evidence="9 12" type="primary">dapD</name>
    <name evidence="13" type="ORF">K6978_06290</name>
    <name evidence="12" type="ORF">XcuCFBP2542_10565</name>
</gene>
<organism evidence="12 14">
    <name type="scientific">Xanthomonas cucurbitae</name>
    <dbReference type="NCBI Taxonomy" id="56453"/>
    <lineage>
        <taxon>Bacteria</taxon>
        <taxon>Pseudomonadati</taxon>
        <taxon>Pseudomonadota</taxon>
        <taxon>Gammaproteobacteria</taxon>
        <taxon>Lysobacterales</taxon>
        <taxon>Lysobacteraceae</taxon>
        <taxon>Xanthomonas</taxon>
    </lineage>
</organism>
<comment type="subcellular location">
    <subcellularLocation>
        <location evidence="9">Cytoplasm</location>
    </subcellularLocation>
</comment>
<sequence>MATTKKTARKQRATTTNAVPKRAGVTAGKKAVAPGAAAQKTAARKTAGKTATAAAPRVPKQPTKVVSAPAATKAAAAKKQPITKQAVHGAATPVGHDALKLGIESAFERRASLTIDEIDGSTRAIVTRVIDGLESGEFRVAEPDGQGGWTVNEWLKKAVLLYFRVNEMAVIDAQPAPFWDKVESRFAGFHEAEFRKAGVRVVPGAVARRGSYFGKDVVLMPSFTNIGAYVGEGTMVDTWATVGSCAQIGKQCHLSGGAGIGGVLEPLQASPTIIEDHCFIGARSEVVEGVVIGHHSVIGMGVFIGQSTRIYNRATGEVSYGYVPPYSVVVSGQLPSKDGTHSLYCAVIVKQVDAKTRSKTSVNELLRGLAD</sequence>
<dbReference type="Pfam" id="PF14602">
    <property type="entry name" value="Hexapep_2"/>
    <property type="match status" value="1"/>
</dbReference>
<dbReference type="RefSeq" id="WP_104603544.1">
    <property type="nucleotide sequence ID" value="NZ_CP033326.1"/>
</dbReference>
<dbReference type="AlphaFoldDB" id="A0A2S7DR47"/>
<reference evidence="12 14" key="1">
    <citation type="submission" date="2016-08" db="EMBL/GenBank/DDBJ databases">
        <authorList>
            <person name="Seilhamer J.J."/>
        </authorList>
    </citation>
    <scope>NUCLEOTIDE SEQUENCE [LARGE SCALE GENOMIC DNA]</scope>
    <source>
        <strain evidence="12 14">CFBP2542</strain>
    </source>
</reference>
<dbReference type="GO" id="GO:0016779">
    <property type="term" value="F:nucleotidyltransferase activity"/>
    <property type="evidence" value="ECO:0007669"/>
    <property type="project" value="TreeGrafter"/>
</dbReference>
<proteinExistence type="inferred from homology"/>
<dbReference type="SUPFAM" id="SSF51161">
    <property type="entry name" value="Trimeric LpxA-like enzymes"/>
    <property type="match status" value="1"/>
</dbReference>
<comment type="pathway">
    <text evidence="9">Amino-acid biosynthesis; L-lysine biosynthesis via DAP pathway; LL-2,6-diaminopimelate from (S)-tetrahydrodipicolinate (succinylase route): step 1/3.</text>
</comment>
<evidence type="ECO:0000256" key="9">
    <source>
        <dbReference type="HAMAP-Rule" id="MF_00811"/>
    </source>
</evidence>
<keyword evidence="3 9" id="KW-0028">Amino-acid biosynthesis</keyword>
<dbReference type="InterPro" id="IPR011004">
    <property type="entry name" value="Trimer_LpxA-like_sf"/>
</dbReference>
<dbReference type="NCBIfam" id="TIGR00965">
    <property type="entry name" value="dapD"/>
    <property type="match status" value="1"/>
</dbReference>
<dbReference type="UniPathway" id="UPA00034">
    <property type="reaction ID" value="UER00019"/>
</dbReference>
<evidence type="ECO:0000256" key="5">
    <source>
        <dbReference type="ARBA" id="ARBA00022737"/>
    </source>
</evidence>
<feature type="compositionally biased region" description="Basic residues" evidence="10">
    <location>
        <begin position="1"/>
        <end position="12"/>
    </location>
</feature>
<evidence type="ECO:0000256" key="10">
    <source>
        <dbReference type="SAM" id="MobiDB-lite"/>
    </source>
</evidence>
<dbReference type="GO" id="GO:0005737">
    <property type="term" value="C:cytoplasm"/>
    <property type="evidence" value="ECO:0007669"/>
    <property type="project" value="UniProtKB-SubCell"/>
</dbReference>
<protein>
    <recommendedName>
        <fullName evidence="9">2,3,4,5-tetrahydropyridine-2,6-dicarboxylate N-succinyltransferase</fullName>
        <ecNumber evidence="9">2.3.1.117</ecNumber>
    </recommendedName>
    <alternativeName>
        <fullName evidence="9">Tetrahydrodipicolinate N-succinyltransferase</fullName>
        <shortName evidence="9">THDP succinyltransferase</shortName>
        <shortName evidence="9">THP succinyltransferase</shortName>
        <shortName evidence="9">Tetrahydropicolinate succinylase</shortName>
    </alternativeName>
</protein>
<dbReference type="InterPro" id="IPR023180">
    <property type="entry name" value="THP_succinylTrfase_dom1"/>
</dbReference>
<evidence type="ECO:0000256" key="6">
    <source>
        <dbReference type="ARBA" id="ARBA00022915"/>
    </source>
</evidence>
<keyword evidence="4 9" id="KW-0808">Transferase</keyword>
<comment type="subunit">
    <text evidence="9">Homotrimer.</text>
</comment>
<dbReference type="GO" id="GO:0019877">
    <property type="term" value="P:diaminopimelate biosynthetic process"/>
    <property type="evidence" value="ECO:0007669"/>
    <property type="project" value="UniProtKB-UniRule"/>
</dbReference>
<keyword evidence="15" id="KW-1185">Reference proteome</keyword>
<evidence type="ECO:0000256" key="2">
    <source>
        <dbReference type="ARBA" id="ARBA00022490"/>
    </source>
</evidence>
<dbReference type="PANTHER" id="PTHR19136">
    <property type="entry name" value="MOLYBDENUM COFACTOR GUANYLYLTRANSFERASE"/>
    <property type="match status" value="1"/>
</dbReference>
<evidence type="ECO:0000256" key="4">
    <source>
        <dbReference type="ARBA" id="ARBA00022679"/>
    </source>
</evidence>
<feature type="region of interest" description="Disordered" evidence="10">
    <location>
        <begin position="1"/>
        <end position="72"/>
    </location>
</feature>